<evidence type="ECO:0000313" key="2">
    <source>
        <dbReference type="Proteomes" id="UP000261212"/>
    </source>
</evidence>
<dbReference type="AlphaFoldDB" id="A0A3E3E3K8"/>
<dbReference type="Proteomes" id="UP000261212">
    <property type="component" value="Unassembled WGS sequence"/>
</dbReference>
<evidence type="ECO:0000313" key="1">
    <source>
        <dbReference type="EMBL" id="RGD75759.1"/>
    </source>
</evidence>
<gene>
    <name evidence="1" type="ORF">DW687_00100</name>
</gene>
<dbReference type="InterPro" id="IPR026989">
    <property type="entry name" value="TnpV"/>
</dbReference>
<dbReference type="EMBL" id="QUSM01000001">
    <property type="protein sequence ID" value="RGD75759.1"/>
    <property type="molecule type" value="Genomic_DNA"/>
</dbReference>
<proteinExistence type="predicted"/>
<accession>A0A3E3E3K8</accession>
<dbReference type="Pfam" id="PF14198">
    <property type="entry name" value="TnpV"/>
    <property type="match status" value="1"/>
</dbReference>
<sequence>MDKYIYDESNGLWYELQGDYYIPCLTLPTEKEHKPIGLWGQRHKRYLQEHNKIFYTTLLTSGKLNEYLVDVDKQTKEHFERLVEQMKQSQGITEQLKSENALEWVQRMNNIRACAKEIVEKEIIFT</sequence>
<dbReference type="RefSeq" id="WP_117530822.1">
    <property type="nucleotide sequence ID" value="NZ_QUSM01000001.1"/>
</dbReference>
<organism evidence="1 2">
    <name type="scientific">Anaerofustis stercorihominis</name>
    <dbReference type="NCBI Taxonomy" id="214853"/>
    <lineage>
        <taxon>Bacteria</taxon>
        <taxon>Bacillati</taxon>
        <taxon>Bacillota</taxon>
        <taxon>Clostridia</taxon>
        <taxon>Eubacteriales</taxon>
        <taxon>Eubacteriaceae</taxon>
        <taxon>Anaerofustis</taxon>
    </lineage>
</organism>
<name>A0A3E3E3K8_9FIRM</name>
<protein>
    <submittedName>
        <fullName evidence="1">TnpV protein</fullName>
    </submittedName>
</protein>
<comment type="caution">
    <text evidence="1">The sequence shown here is derived from an EMBL/GenBank/DDBJ whole genome shotgun (WGS) entry which is preliminary data.</text>
</comment>
<reference evidence="1 2" key="1">
    <citation type="submission" date="2018-08" db="EMBL/GenBank/DDBJ databases">
        <title>A genome reference for cultivated species of the human gut microbiota.</title>
        <authorList>
            <person name="Zou Y."/>
            <person name="Xue W."/>
            <person name="Luo G."/>
        </authorList>
    </citation>
    <scope>NUCLEOTIDE SEQUENCE [LARGE SCALE GENOMIC DNA]</scope>
    <source>
        <strain evidence="1 2">AM25-6</strain>
    </source>
</reference>